<sequence length="95" mass="10142">MRTPNVCALRAATVLTRVAVRDPRVRNHTSAFPNQRPHLGAPPASSRLSSAILGGVFRIPDGCNSAVSARLRPIDFDGCMHRHRAPWSAAACSAA</sequence>
<accession>A0A4Y9YUA9</accession>
<dbReference type="EMBL" id="SEOQ01000273">
    <property type="protein sequence ID" value="TFY66156.1"/>
    <property type="molecule type" value="Genomic_DNA"/>
</dbReference>
<dbReference type="AlphaFoldDB" id="A0A4Y9YUA9"/>
<name>A0A4Y9YUA9_9AGAM</name>
<organism evidence="2 3">
    <name type="scientific">Dentipellis fragilis</name>
    <dbReference type="NCBI Taxonomy" id="205917"/>
    <lineage>
        <taxon>Eukaryota</taxon>
        <taxon>Fungi</taxon>
        <taxon>Dikarya</taxon>
        <taxon>Basidiomycota</taxon>
        <taxon>Agaricomycotina</taxon>
        <taxon>Agaricomycetes</taxon>
        <taxon>Russulales</taxon>
        <taxon>Hericiaceae</taxon>
        <taxon>Dentipellis</taxon>
    </lineage>
</organism>
<protein>
    <submittedName>
        <fullName evidence="2">Uncharacterized protein</fullName>
    </submittedName>
</protein>
<proteinExistence type="predicted"/>
<dbReference type="Proteomes" id="UP000298327">
    <property type="component" value="Unassembled WGS sequence"/>
</dbReference>
<keyword evidence="3" id="KW-1185">Reference proteome</keyword>
<reference evidence="2 3" key="1">
    <citation type="submission" date="2019-02" db="EMBL/GenBank/DDBJ databases">
        <title>Genome sequencing of the rare red list fungi Dentipellis fragilis.</title>
        <authorList>
            <person name="Buettner E."/>
            <person name="Kellner H."/>
        </authorList>
    </citation>
    <scope>NUCLEOTIDE SEQUENCE [LARGE SCALE GENOMIC DNA]</scope>
    <source>
        <strain evidence="2 3">DSM 105465</strain>
    </source>
</reference>
<evidence type="ECO:0000313" key="2">
    <source>
        <dbReference type="EMBL" id="TFY66156.1"/>
    </source>
</evidence>
<evidence type="ECO:0000313" key="3">
    <source>
        <dbReference type="Proteomes" id="UP000298327"/>
    </source>
</evidence>
<feature type="region of interest" description="Disordered" evidence="1">
    <location>
        <begin position="26"/>
        <end position="45"/>
    </location>
</feature>
<evidence type="ECO:0000256" key="1">
    <source>
        <dbReference type="SAM" id="MobiDB-lite"/>
    </source>
</evidence>
<comment type="caution">
    <text evidence="2">The sequence shown here is derived from an EMBL/GenBank/DDBJ whole genome shotgun (WGS) entry which is preliminary data.</text>
</comment>
<gene>
    <name evidence="2" type="ORF">EVG20_g4929</name>
</gene>